<accession>A0A8R1TNT8</accession>
<dbReference type="EnsemblMetazoa" id="OVOC1575.1">
    <property type="protein sequence ID" value="OVOC1575.1"/>
    <property type="gene ID" value="WBGene00238384"/>
</dbReference>
<evidence type="ECO:0000313" key="2">
    <source>
        <dbReference type="Proteomes" id="UP000024404"/>
    </source>
</evidence>
<reference evidence="1" key="2">
    <citation type="submission" date="2022-06" db="UniProtKB">
        <authorList>
            <consortium name="EnsemblMetazoa"/>
        </authorList>
    </citation>
    <scope>IDENTIFICATION</scope>
</reference>
<proteinExistence type="predicted"/>
<protein>
    <submittedName>
        <fullName evidence="1">Uncharacterized protein</fullName>
    </submittedName>
</protein>
<dbReference type="Proteomes" id="UP000024404">
    <property type="component" value="Unassembled WGS sequence"/>
</dbReference>
<organism evidence="1 2">
    <name type="scientific">Onchocerca volvulus</name>
    <dbReference type="NCBI Taxonomy" id="6282"/>
    <lineage>
        <taxon>Eukaryota</taxon>
        <taxon>Metazoa</taxon>
        <taxon>Ecdysozoa</taxon>
        <taxon>Nematoda</taxon>
        <taxon>Chromadorea</taxon>
        <taxon>Rhabditida</taxon>
        <taxon>Spirurina</taxon>
        <taxon>Spiruromorpha</taxon>
        <taxon>Filarioidea</taxon>
        <taxon>Onchocercidae</taxon>
        <taxon>Onchocerca</taxon>
    </lineage>
</organism>
<keyword evidence="2" id="KW-1185">Reference proteome</keyword>
<dbReference type="EMBL" id="CMVM020000047">
    <property type="status" value="NOT_ANNOTATED_CDS"/>
    <property type="molecule type" value="Genomic_DNA"/>
</dbReference>
<dbReference type="AlphaFoldDB" id="A0A8R1TNT8"/>
<sequence length="157" mass="18133">MSCIRDCESHPIKQYRRALSVHADCFCIPCLHYINVAHCTASASILLIVTSHQAIHSHPSPLPTSCLAYHLYSYWSLPTHNPFDSRLEELLINLQARNDTQSQPHSYRIFCAQFIHTRIYHSYNQLPLLSVLIFISLLCDSRAYFNYFLTSFSLRNG</sequence>
<reference evidence="2" key="1">
    <citation type="submission" date="2013-10" db="EMBL/GenBank/DDBJ databases">
        <title>Genome sequencing of Onchocerca volvulus.</title>
        <authorList>
            <person name="Cotton J."/>
            <person name="Tsai J."/>
            <person name="Stanley E."/>
            <person name="Tracey A."/>
            <person name="Holroyd N."/>
            <person name="Lustigman S."/>
            <person name="Berriman M."/>
        </authorList>
    </citation>
    <scope>NUCLEOTIDE SEQUENCE</scope>
</reference>
<name>A0A8R1TNT8_ONCVO</name>
<evidence type="ECO:0000313" key="1">
    <source>
        <dbReference type="EnsemblMetazoa" id="OVOC1575.1"/>
    </source>
</evidence>